<keyword evidence="2" id="KW-0378">Hydrolase</keyword>
<dbReference type="GO" id="GO:0016787">
    <property type="term" value="F:hydrolase activity"/>
    <property type="evidence" value="ECO:0007669"/>
    <property type="project" value="UniProtKB-KW"/>
</dbReference>
<protein>
    <recommendedName>
        <fullName evidence="4">Alpha/beta hydrolase fold-3 domain-containing protein</fullName>
    </recommendedName>
</protein>
<gene>
    <name evidence="5" type="ORF">VP01_1060g1</name>
</gene>
<feature type="compositionally biased region" description="Polar residues" evidence="3">
    <location>
        <begin position="170"/>
        <end position="185"/>
    </location>
</feature>
<dbReference type="EMBL" id="LAVV01000677">
    <property type="protein sequence ID" value="KNZ64148.1"/>
    <property type="molecule type" value="Genomic_DNA"/>
</dbReference>
<dbReference type="PROSITE" id="PS01173">
    <property type="entry name" value="LIPASE_GDXG_HIS"/>
    <property type="match status" value="1"/>
</dbReference>
<proteinExistence type="inferred from homology"/>
<dbReference type="PANTHER" id="PTHR48081:SF5">
    <property type="entry name" value="ALPHA_BETA HYDROLASE FOLD-3 DOMAIN-CONTAINING PROTEIN"/>
    <property type="match status" value="1"/>
</dbReference>
<name>A0A0L6VTW9_9BASI</name>
<evidence type="ECO:0000256" key="3">
    <source>
        <dbReference type="SAM" id="MobiDB-lite"/>
    </source>
</evidence>
<feature type="compositionally biased region" description="Basic residues" evidence="3">
    <location>
        <begin position="851"/>
        <end position="863"/>
    </location>
</feature>
<feature type="region of interest" description="Disordered" evidence="3">
    <location>
        <begin position="659"/>
        <end position="724"/>
    </location>
</feature>
<organism evidence="5 6">
    <name type="scientific">Puccinia sorghi</name>
    <dbReference type="NCBI Taxonomy" id="27349"/>
    <lineage>
        <taxon>Eukaryota</taxon>
        <taxon>Fungi</taxon>
        <taxon>Dikarya</taxon>
        <taxon>Basidiomycota</taxon>
        <taxon>Pucciniomycotina</taxon>
        <taxon>Pucciniomycetes</taxon>
        <taxon>Pucciniales</taxon>
        <taxon>Pucciniaceae</taxon>
        <taxon>Puccinia</taxon>
    </lineage>
</organism>
<sequence>MSSGPILPLNGFTVCYMALPTVVGTFFKHILPSQDSDPSNRSELKTDEALAVARLMAQKFTHYPVEDVQRLGNTFQPAPWTVRVIRVSIPASTCTSAADYLMAAFGPNELKNLIGGRQWWQLRGNKDGSVEGEWIAMKRDLPRSPSSHSMSPSSSKQSTFPAAAERGASQPKSNEISTSTKSRSIFGSLRRRPQSSNKGLQIIDFTPPTATAPQTPNTNEENSSHLSSSLDPPTSHTAQPNIPSSSLCEDEIPSDPYEDDLDKMPCMLYIHGGAYYFGSVNTHRYTVWRYARKMGGRAFAVNYRLAPQYPFPCALADCLAAYIFLIRPPENAKHRMIDPSKIVIAGDSAGGGLSLALLTLIRDLGLPMPAGAVLISPWVDLTHSFPSIMENADKDIIPPYGFMHQPSVLWPPPPLKTDATLEKPSTSTDPSQAESNPSTSQATPSIPTQSLNPFKLKLSPELKLRDNDATVVELEDGESVKLDQQIQLYATNDQLTHPYCSPLFSPSLGGLPPLLIVSQDLAGQNEVLRDEIVYLAHRAAHPDRYPLREDLLNANPERKTKAGQYAPTKVHLQVYDEAFHGRFHFNEYISHRVDTDAVPTIVLPMFSFLRPAKYCYRAIGSFCKFVTSCNPPNSSDPTGKFKSHSQWTETQYFIAQDERHESDAGGSAGAPGPSFNMQASSSTDPSRDNPISTKAIFAPKLTSPPAQLPTPPLSPSHQQSVTDSRVNPNLARAAPHAPSGASLPARTLDELQHTIYHALYPHQRPPFVDHMIRERVAVDGKIRPLEDESEIAMLKLSPEDIGVIKDGPIRRWAQGKKIWEQKFIGRYKKIQVQREQHIKRSNKRTEETMKKLSHQKSKKKRFGPKSPAAPGQPVERESSQSDASPQPGPSVAGGAGGSVHQGTTSAQNTSVDETIATRLGCTLPDDETPPPSSIAARIDTPEALKVLSLLFFFQLAL</sequence>
<feature type="compositionally biased region" description="Low complexity" evidence="3">
    <location>
        <begin position="206"/>
        <end position="236"/>
    </location>
</feature>
<dbReference type="Pfam" id="PF07859">
    <property type="entry name" value="Abhydrolase_3"/>
    <property type="match status" value="1"/>
</dbReference>
<reference evidence="5 6" key="1">
    <citation type="submission" date="2015-08" db="EMBL/GenBank/DDBJ databases">
        <title>Next Generation Sequencing and Analysis of the Genome of Puccinia sorghi L Schw, the Causal Agent of Maize Common Rust.</title>
        <authorList>
            <person name="Rochi L."/>
            <person name="Burguener G."/>
            <person name="Darino M."/>
            <person name="Turjanski A."/>
            <person name="Kreff E."/>
            <person name="Dieguez M.J."/>
            <person name="Sacco F."/>
        </authorList>
    </citation>
    <scope>NUCLEOTIDE SEQUENCE [LARGE SCALE GENOMIC DNA]</scope>
    <source>
        <strain evidence="5 6">RO10H11247</strain>
    </source>
</reference>
<feature type="compositionally biased region" description="Polar residues" evidence="3">
    <location>
        <begin position="423"/>
        <end position="452"/>
    </location>
</feature>
<evidence type="ECO:0000259" key="4">
    <source>
        <dbReference type="Pfam" id="PF07859"/>
    </source>
</evidence>
<accession>A0A0L6VTW9</accession>
<dbReference type="InterPro" id="IPR002168">
    <property type="entry name" value="Lipase_GDXG_HIS_AS"/>
</dbReference>
<dbReference type="InterPro" id="IPR013094">
    <property type="entry name" value="AB_hydrolase_3"/>
</dbReference>
<comment type="similarity">
    <text evidence="1">Belongs to the 'GDXG' lipolytic enzyme family.</text>
</comment>
<dbReference type="InterPro" id="IPR029058">
    <property type="entry name" value="AB_hydrolase_fold"/>
</dbReference>
<feature type="compositionally biased region" description="Basic and acidic residues" evidence="3">
    <location>
        <begin position="832"/>
        <end position="850"/>
    </location>
</feature>
<dbReference type="AlphaFoldDB" id="A0A0L6VTW9"/>
<feature type="compositionally biased region" description="Polar residues" evidence="3">
    <location>
        <begin position="675"/>
        <end position="692"/>
    </location>
</feature>
<dbReference type="Gene3D" id="3.40.50.1820">
    <property type="entry name" value="alpha/beta hydrolase"/>
    <property type="match status" value="1"/>
</dbReference>
<feature type="domain" description="Alpha/beta hydrolase fold-3" evidence="4">
    <location>
        <begin position="267"/>
        <end position="397"/>
    </location>
</feature>
<keyword evidence="6" id="KW-1185">Reference proteome</keyword>
<feature type="region of interest" description="Disordered" evidence="3">
    <location>
        <begin position="413"/>
        <end position="452"/>
    </location>
</feature>
<feature type="region of interest" description="Disordered" evidence="3">
    <location>
        <begin position="831"/>
        <end position="911"/>
    </location>
</feature>
<feature type="compositionally biased region" description="Polar residues" evidence="3">
    <location>
        <begin position="237"/>
        <end position="247"/>
    </location>
</feature>
<dbReference type="InterPro" id="IPR050300">
    <property type="entry name" value="GDXG_lipolytic_enzyme"/>
</dbReference>
<dbReference type="PANTHER" id="PTHR48081">
    <property type="entry name" value="AB HYDROLASE SUPERFAMILY PROTEIN C4A8.06C"/>
    <property type="match status" value="1"/>
</dbReference>
<evidence type="ECO:0000256" key="1">
    <source>
        <dbReference type="ARBA" id="ARBA00010515"/>
    </source>
</evidence>
<feature type="region of interest" description="Disordered" evidence="3">
    <location>
        <begin position="139"/>
        <end position="254"/>
    </location>
</feature>
<evidence type="ECO:0000313" key="5">
    <source>
        <dbReference type="EMBL" id="KNZ64148.1"/>
    </source>
</evidence>
<comment type="caution">
    <text evidence="5">The sequence shown here is derived from an EMBL/GenBank/DDBJ whole genome shotgun (WGS) entry which is preliminary data.</text>
</comment>
<dbReference type="STRING" id="27349.A0A0L6VTW9"/>
<feature type="compositionally biased region" description="Low complexity" evidence="3">
    <location>
        <begin position="143"/>
        <end position="161"/>
    </location>
</feature>
<dbReference type="VEuPathDB" id="FungiDB:VP01_1060g1"/>
<dbReference type="SUPFAM" id="SSF53474">
    <property type="entry name" value="alpha/beta-Hydrolases"/>
    <property type="match status" value="1"/>
</dbReference>
<evidence type="ECO:0000313" key="6">
    <source>
        <dbReference type="Proteomes" id="UP000037035"/>
    </source>
</evidence>
<evidence type="ECO:0000256" key="2">
    <source>
        <dbReference type="ARBA" id="ARBA00022801"/>
    </source>
</evidence>
<dbReference type="OrthoDB" id="1662883at2759"/>
<dbReference type="Proteomes" id="UP000037035">
    <property type="component" value="Unassembled WGS sequence"/>
</dbReference>